<proteinExistence type="predicted"/>
<name>A0A947D0L3_9HYPH</name>
<dbReference type="AlphaFoldDB" id="A0A947D0L3"/>
<comment type="caution">
    <text evidence="2">The sequence shown here is derived from an EMBL/GenBank/DDBJ whole genome shotgun (WGS) entry which is preliminary data.</text>
</comment>
<evidence type="ECO:0000313" key="2">
    <source>
        <dbReference type="EMBL" id="MBT9288144.1"/>
    </source>
</evidence>
<dbReference type="EMBL" id="JAHHZF010000001">
    <property type="protein sequence ID" value="MBT9288144.1"/>
    <property type="molecule type" value="Genomic_DNA"/>
</dbReference>
<evidence type="ECO:0000313" key="3">
    <source>
        <dbReference type="Proteomes" id="UP000766595"/>
    </source>
</evidence>
<keyword evidence="3" id="KW-1185">Reference proteome</keyword>
<reference evidence="2 3" key="1">
    <citation type="submission" date="2021-06" db="EMBL/GenBank/DDBJ databases">
        <authorList>
            <person name="Grouzdev D.S."/>
            <person name="Koziaeva V."/>
        </authorList>
    </citation>
    <scope>NUCLEOTIDE SEQUENCE [LARGE SCALE GENOMIC DNA]</scope>
    <source>
        <strain evidence="2 3">22</strain>
    </source>
</reference>
<protein>
    <submittedName>
        <fullName evidence="2">Type II toxin-antitoxin system RelE/ParE family toxin</fullName>
    </submittedName>
</protein>
<organism evidence="2 3">
    <name type="scientific">Prosthecodimorpha staleyi</name>
    <dbReference type="NCBI Taxonomy" id="2840188"/>
    <lineage>
        <taxon>Bacteria</taxon>
        <taxon>Pseudomonadati</taxon>
        <taxon>Pseudomonadota</taxon>
        <taxon>Alphaproteobacteria</taxon>
        <taxon>Hyphomicrobiales</taxon>
        <taxon>Ancalomicrobiaceae</taxon>
        <taxon>Prosthecodimorpha</taxon>
    </lineage>
</organism>
<dbReference type="InterPro" id="IPR035093">
    <property type="entry name" value="RelE/ParE_toxin_dom_sf"/>
</dbReference>
<keyword evidence="1" id="KW-1277">Toxin-antitoxin system</keyword>
<sequence length="109" mass="12301">MRAVVFTLHARGDLRRIMRFIARRSHSKALAEDFIAGVLARCYRMAARATEVGRPRPDIGPGYRSLPFGRYIIIHRYDPHRLVIVRVLSAYLNAEPTAIRAGDDDPDGA</sequence>
<gene>
    <name evidence="2" type="ORF">KL771_01700</name>
</gene>
<dbReference type="Gene3D" id="3.30.2310.20">
    <property type="entry name" value="RelE-like"/>
    <property type="match status" value="1"/>
</dbReference>
<evidence type="ECO:0000256" key="1">
    <source>
        <dbReference type="ARBA" id="ARBA00022649"/>
    </source>
</evidence>
<dbReference type="InterPro" id="IPR007712">
    <property type="entry name" value="RelE/ParE_toxin"/>
</dbReference>
<accession>A0A947D0L3</accession>
<dbReference type="RefSeq" id="WP_261966833.1">
    <property type="nucleotide sequence ID" value="NZ_JAHHZF010000001.1"/>
</dbReference>
<dbReference type="Pfam" id="PF05016">
    <property type="entry name" value="ParE_toxin"/>
    <property type="match status" value="1"/>
</dbReference>
<dbReference type="Proteomes" id="UP000766595">
    <property type="component" value="Unassembled WGS sequence"/>
</dbReference>